<comment type="caution">
    <text evidence="1">The sequence shown here is derived from an EMBL/GenBank/DDBJ whole genome shotgun (WGS) entry which is preliminary data.</text>
</comment>
<dbReference type="EMBL" id="CM056744">
    <property type="protein sequence ID" value="KAJ8668128.1"/>
    <property type="molecule type" value="Genomic_DNA"/>
</dbReference>
<proteinExistence type="predicted"/>
<organism evidence="1 2">
    <name type="scientific">Eretmocerus hayati</name>
    <dbReference type="NCBI Taxonomy" id="131215"/>
    <lineage>
        <taxon>Eukaryota</taxon>
        <taxon>Metazoa</taxon>
        <taxon>Ecdysozoa</taxon>
        <taxon>Arthropoda</taxon>
        <taxon>Hexapoda</taxon>
        <taxon>Insecta</taxon>
        <taxon>Pterygota</taxon>
        <taxon>Neoptera</taxon>
        <taxon>Endopterygota</taxon>
        <taxon>Hymenoptera</taxon>
        <taxon>Apocrita</taxon>
        <taxon>Proctotrupomorpha</taxon>
        <taxon>Chalcidoidea</taxon>
        <taxon>Aphelinidae</taxon>
        <taxon>Aphelininae</taxon>
        <taxon>Eretmocerus</taxon>
    </lineage>
</organism>
<gene>
    <name evidence="1" type="ORF">QAD02_009791</name>
</gene>
<dbReference type="Proteomes" id="UP001239111">
    <property type="component" value="Chromosome 4"/>
</dbReference>
<accession>A0ACC2NB26</accession>
<name>A0ACC2NB26_9HYME</name>
<sequence>MDAPIIKTYSRKKPVAVFKTSSTLVPVYPDPEAHPHVRESRLHDKTLEVDVYEDDFDKLVTDVKAKANAQIQNDSPSNDDVFFKKPFNHQPKRKKKFEKVCQPSIDKYLNTWESKNSEKVPSRKRKNPISNEDVDKNQNNENQTSLNVKKLKKSEQTKKKVNKKRKVELSEESVESEKNGTPDPNPDDGVSNLQINDVEYGGCELAPNSEEVLKCNGKLNPLKDISSSQHLEVINGLPCSTPRDHRLKMVIDMQHLSPITLDKENETFREPHDKSVPTDNPNEHFKKKFTMKGLNLNEEIYSVMKDGADDVEAESSGISHIDKVVPQENVTNVEKEDDNNQKHKSVEASTHEENLLETSELISANVVFKKIDNSSTNECGNSLSSAALIPPVDTHLESQKSLPKESEQSRKTTFCESPLIFDDTNDMPSCKNEDVNSLVTKVDGVTVDSSPVSQTEVSQNAATLPESVISHTEPRNDAATSFDSQKNESSFIPDDWTNDYESTYAYGSQENTNQSDITGDLQRDHSAEQNSDSSVIFSRSVEMKSDDQLLISTNFVTLRENKSKFPVDSTVEKSESNQVAKDDDSSQGDSLVDVENSSQESSVVDVENISDVNSANSVENAKDDQELGSARSEVTSQDLDVCSYQLSANKEDKSSASYAGLSSKEYLLIDQGALEEKDKQIDCESEILGVSNRNSQNELSCHETTEQSSVKSGSIASSEEVSNSKKITDITATDDEDQAIENVNDDSHSSERIDDCSSFVDSNNFHDPSELSSTKETVELLEAQVAGPDANDESLSASFQTTPGSVTDQEDPHQLMKKRHIEHDSSDELVIKKKQKISNIDDESQVFDLVQNEDYGDEQKVGPIDESDSRLNGQKLFVKVIRLKDADINRLYPSVKRLPPRRSKRERKAKNKPQMSTIEEPKSKRGRATSLRKRVLEEQTKRTARGNNSRRSAPEKIDEEIRKRFDLKDLSISVEELDLESLGIESPILSKGKAKRKNASQKSNDLSISIKEVTFTKNSNNDSSLGINDDRDVDENSHVNSKLGNSLNESNEVDGPGAENSGKDESLCAFLSQLNDPVRITMKRNMTRKWERPLAAISEDHVEEQHDSSHEEEEREDDLHEKMDVVEEDSSKEENLQNDLPDKNENDDSVEAPKNQAIFLKPGKSWARSLSIINHLHSGQNLDDLAAGRSQNWRDSAQTILDMQSEGNTNSDENMVEETQSHPDVQTLQSNPQDDFKRPSSILLSPSKLSRRPSVRPSVRIVPDTEKSNLTGEPANLRKSSFVTDRSRKTSIARKTSFIIRRDALADSEEDLVQSAKEIILKRCKQASYLPFEDCFPDSYINHCRKIGEGVYGEVFMYKKGNERSVIKIIPIEGNELVNCEPQKKFHEILSEIIIAEELHKLRFGSKYNTNGFVGVNKIMCVSGKYPEKLIELWSQFDREKKSENDCPSMFKDEQLYIILELAHGGQDLEAFTFDNASESYSIFLQTAFSLAVAEQSLEFEHRDLHWGNLLISETDETSSNYTLGDNNVSIATKGVKVSVIDFTLSRMSYQGCKIFNDLAADPTLFTAQGEYQFDIYRMMKDTVDNDWQQFNPFTNVLWLDYTLEKMINAVTYKKKRTKVHKAAIEEMKQLREEIMNFKSAFDFVVNCKIINGT</sequence>
<reference evidence="1" key="1">
    <citation type="submission" date="2023-04" db="EMBL/GenBank/DDBJ databases">
        <title>A chromosome-level genome assembly of the parasitoid wasp Eretmocerus hayati.</title>
        <authorList>
            <person name="Zhong Y."/>
            <person name="Liu S."/>
            <person name="Liu Y."/>
        </authorList>
    </citation>
    <scope>NUCLEOTIDE SEQUENCE</scope>
    <source>
        <strain evidence="1">ZJU_SS_LIU_2023</strain>
    </source>
</reference>
<evidence type="ECO:0000313" key="2">
    <source>
        <dbReference type="Proteomes" id="UP001239111"/>
    </source>
</evidence>
<protein>
    <submittedName>
        <fullName evidence="1">Uncharacterized protein</fullName>
    </submittedName>
</protein>
<evidence type="ECO:0000313" key="1">
    <source>
        <dbReference type="EMBL" id="KAJ8668128.1"/>
    </source>
</evidence>
<keyword evidence="2" id="KW-1185">Reference proteome</keyword>